<accession>A0A1I0GZI4</accession>
<dbReference type="RefSeq" id="WP_280139693.1">
    <property type="nucleotide sequence ID" value="NZ_FOHE01000026.1"/>
</dbReference>
<organism evidence="1 2">
    <name type="scientific">Oceanobacillus limi</name>
    <dbReference type="NCBI Taxonomy" id="930131"/>
    <lineage>
        <taxon>Bacteria</taxon>
        <taxon>Bacillati</taxon>
        <taxon>Bacillota</taxon>
        <taxon>Bacilli</taxon>
        <taxon>Bacillales</taxon>
        <taxon>Bacillaceae</taxon>
        <taxon>Oceanobacillus</taxon>
    </lineage>
</organism>
<dbReference type="EMBL" id="FOHE01000026">
    <property type="protein sequence ID" value="SET76631.1"/>
    <property type="molecule type" value="Genomic_DNA"/>
</dbReference>
<sequence length="43" mass="4749">MPEGLTFQEYRNPIVAGWKGWIENSKGNVVAFVKLDGRVVTAA</sequence>
<evidence type="ECO:0000313" key="1">
    <source>
        <dbReference type="EMBL" id="SET76631.1"/>
    </source>
</evidence>
<evidence type="ECO:0000313" key="2">
    <source>
        <dbReference type="Proteomes" id="UP000198618"/>
    </source>
</evidence>
<proteinExistence type="predicted"/>
<name>A0A1I0GZI4_9BACI</name>
<reference evidence="1 2" key="1">
    <citation type="submission" date="2016-10" db="EMBL/GenBank/DDBJ databases">
        <authorList>
            <person name="de Groot N.N."/>
        </authorList>
    </citation>
    <scope>NUCLEOTIDE SEQUENCE [LARGE SCALE GENOMIC DNA]</scope>
    <source>
        <strain evidence="1 2">IBRC-M 10780</strain>
    </source>
</reference>
<dbReference type="STRING" id="930131.SAMN05216389_12616"/>
<keyword evidence="2" id="KW-1185">Reference proteome</keyword>
<dbReference type="Proteomes" id="UP000198618">
    <property type="component" value="Unassembled WGS sequence"/>
</dbReference>
<protein>
    <submittedName>
        <fullName evidence="1">Uncharacterized protein</fullName>
    </submittedName>
</protein>
<gene>
    <name evidence="1" type="ORF">SAMN05216389_12616</name>
</gene>
<dbReference type="AlphaFoldDB" id="A0A1I0GZI4"/>